<geneLocation type="plasmid" evidence="2">
    <name>unnamed2</name>
</geneLocation>
<evidence type="ECO:0000313" key="5">
    <source>
        <dbReference type="Proteomes" id="UP000187321"/>
    </source>
</evidence>
<keyword evidence="2" id="KW-0614">Plasmid</keyword>
<evidence type="ECO:0000313" key="3">
    <source>
        <dbReference type="EMBL" id="SIS06631.1"/>
    </source>
</evidence>
<dbReference type="EMBL" id="FTNP01000008">
    <property type="protein sequence ID" value="SIS06631.1"/>
    <property type="molecule type" value="Genomic_DNA"/>
</dbReference>
<sequence length="109" mass="12170">MMKHNTPSKDRSVATPPDSGAENLEHNQPPSLDDLESDELIVCRNPRVASLQWFYELDEDGTVLTYHSLNEYDVQTGTKRYQADRSIASDGVETAIVSRDAFEAIRGDA</sequence>
<reference evidence="3 4" key="2">
    <citation type="submission" date="2017-01" db="EMBL/GenBank/DDBJ databases">
        <authorList>
            <person name="Mah S.A."/>
            <person name="Swanson W.J."/>
            <person name="Moy G.W."/>
            <person name="Vacquier V.D."/>
        </authorList>
    </citation>
    <scope>NUCLEOTIDE SEQUENCE [LARGE SCALE GENOMIC DNA]</scope>
    <source>
        <strain evidence="3 4">CGMCC 1.8909</strain>
    </source>
</reference>
<proteinExistence type="predicted"/>
<dbReference type="KEGG" id="hda:BB347_18325"/>
<dbReference type="Proteomes" id="UP000187321">
    <property type="component" value="Plasmid unnamed2"/>
</dbReference>
<dbReference type="Proteomes" id="UP000185687">
    <property type="component" value="Unassembled WGS sequence"/>
</dbReference>
<gene>
    <name evidence="2" type="ORF">BB347_18325</name>
    <name evidence="3" type="ORF">SAMN05421809_3682</name>
</gene>
<evidence type="ECO:0000313" key="2">
    <source>
        <dbReference type="EMBL" id="APX98647.1"/>
    </source>
</evidence>
<organism evidence="3 4">
    <name type="scientific">Natronorubrum daqingense</name>
    <dbReference type="NCBI Taxonomy" id="588898"/>
    <lineage>
        <taxon>Archaea</taxon>
        <taxon>Methanobacteriati</taxon>
        <taxon>Methanobacteriota</taxon>
        <taxon>Stenosarchaea group</taxon>
        <taxon>Halobacteria</taxon>
        <taxon>Halobacteriales</taxon>
        <taxon>Natrialbaceae</taxon>
        <taxon>Natronorubrum</taxon>
    </lineage>
</organism>
<evidence type="ECO:0000256" key="1">
    <source>
        <dbReference type="SAM" id="MobiDB-lite"/>
    </source>
</evidence>
<reference evidence="2 5" key="1">
    <citation type="submission" date="2017-01" db="EMBL/GenBank/DDBJ databases">
        <title>Complete genome sequence of Haloterrigena daqingensis type strain (JX313T).</title>
        <authorList>
            <person name="Shuang W."/>
        </authorList>
    </citation>
    <scope>NUCLEOTIDE SEQUENCE [LARGE SCALE GENOMIC DNA]</scope>
    <source>
        <strain evidence="5">JX313</strain>
        <strain evidence="2">JX313T</strain>
        <plasmid evidence="5">Plasmid unnamed2</plasmid>
        <plasmid evidence="2">unnamed2</plasmid>
    </source>
</reference>
<name>A0A1N7G255_9EURY</name>
<evidence type="ECO:0000313" key="4">
    <source>
        <dbReference type="Proteomes" id="UP000185687"/>
    </source>
</evidence>
<dbReference type="EMBL" id="CP019329">
    <property type="protein sequence ID" value="APX98647.1"/>
    <property type="molecule type" value="Genomic_DNA"/>
</dbReference>
<accession>A0A1N7G255</accession>
<dbReference type="AlphaFoldDB" id="A0A1N7G255"/>
<protein>
    <submittedName>
        <fullName evidence="3">Uncharacterized protein</fullName>
    </submittedName>
</protein>
<keyword evidence="4" id="KW-1185">Reference proteome</keyword>
<feature type="region of interest" description="Disordered" evidence="1">
    <location>
        <begin position="1"/>
        <end position="37"/>
    </location>
</feature>